<dbReference type="EMBL" id="LZLS01000213">
    <property type="protein sequence ID" value="OBK20914.1"/>
    <property type="molecule type" value="Genomic_DNA"/>
</dbReference>
<organism evidence="3 4">
    <name type="scientific">Mycobacterium asiaticum</name>
    <dbReference type="NCBI Taxonomy" id="1790"/>
    <lineage>
        <taxon>Bacteria</taxon>
        <taxon>Bacillati</taxon>
        <taxon>Actinomycetota</taxon>
        <taxon>Actinomycetes</taxon>
        <taxon>Mycobacteriales</taxon>
        <taxon>Mycobacteriaceae</taxon>
        <taxon>Mycobacterium</taxon>
    </lineage>
</organism>
<dbReference type="OrthoDB" id="3399802at2"/>
<evidence type="ECO:0000259" key="2">
    <source>
        <dbReference type="Pfam" id="PF08279"/>
    </source>
</evidence>
<evidence type="ECO:0000313" key="4">
    <source>
        <dbReference type="Proteomes" id="UP000093928"/>
    </source>
</evidence>
<dbReference type="SUPFAM" id="SSF46785">
    <property type="entry name" value="Winged helix' DNA-binding domain"/>
    <property type="match status" value="1"/>
</dbReference>
<accession>A0A1A3NIP1</accession>
<dbReference type="AlphaFoldDB" id="A0A1A3NIP1"/>
<feature type="region of interest" description="Disordered" evidence="1">
    <location>
        <begin position="1"/>
        <end position="20"/>
    </location>
</feature>
<name>A0A1A3NIP1_MYCAS</name>
<comment type="caution">
    <text evidence="3">The sequence shown here is derived from an EMBL/GenBank/DDBJ whole genome shotgun (WGS) entry which is preliminary data.</text>
</comment>
<evidence type="ECO:0000313" key="3">
    <source>
        <dbReference type="EMBL" id="OBK20914.1"/>
    </source>
</evidence>
<feature type="region of interest" description="Disordered" evidence="1">
    <location>
        <begin position="169"/>
        <end position="189"/>
    </location>
</feature>
<dbReference type="Gene3D" id="1.10.10.10">
    <property type="entry name" value="Winged helix-like DNA-binding domain superfamily/Winged helix DNA-binding domain"/>
    <property type="match status" value="1"/>
</dbReference>
<reference evidence="3 4" key="1">
    <citation type="submission" date="2016-06" db="EMBL/GenBank/DDBJ databases">
        <authorList>
            <person name="Kjaerup R.B."/>
            <person name="Dalgaard T.S."/>
            <person name="Juul-Madsen H.R."/>
        </authorList>
    </citation>
    <scope>NUCLEOTIDE SEQUENCE [LARGE SCALE GENOMIC DNA]</scope>
    <source>
        <strain evidence="3 4">1165133.8</strain>
    </source>
</reference>
<evidence type="ECO:0000256" key="1">
    <source>
        <dbReference type="SAM" id="MobiDB-lite"/>
    </source>
</evidence>
<dbReference type="RefSeq" id="WP_065146726.1">
    <property type="nucleotide sequence ID" value="NZ_LZLS01000213.1"/>
</dbReference>
<dbReference type="InterPro" id="IPR013196">
    <property type="entry name" value="HTH_11"/>
</dbReference>
<feature type="domain" description="Helix-turn-helix type 11" evidence="2">
    <location>
        <begin position="22"/>
        <end position="70"/>
    </location>
</feature>
<gene>
    <name evidence="3" type="ORF">A5634_11435</name>
</gene>
<dbReference type="InterPro" id="IPR036390">
    <property type="entry name" value="WH_DNA-bd_sf"/>
</dbReference>
<dbReference type="Proteomes" id="UP000093928">
    <property type="component" value="Unassembled WGS sequence"/>
</dbReference>
<dbReference type="InterPro" id="IPR036388">
    <property type="entry name" value="WH-like_DNA-bd_sf"/>
</dbReference>
<proteinExistence type="predicted"/>
<dbReference type="Pfam" id="PF08279">
    <property type="entry name" value="HTH_11"/>
    <property type="match status" value="1"/>
</dbReference>
<sequence>MNEETDTEAGRPKRNRLPRNRRRERILQMVREQDEAVDAVEIAAQIGLHVTTVRFHLDALCDEGMIVRSRLNLPGAGRPRTGYRAVEERLDYRILAEVLAMELGRTAEMRARRAQHAGQKWAARLVGSQNAQPDRTEATADKEADHALDLVTLRVNDVFQRMGFDSEVATSAEPTAHTSPGGGPTPASERMIRLHACPVRDLARAHPDVGCALHLGLLQGLLANSGAGQGGREVSRGEISGHLDPLVEPELCVARLVARV</sequence>
<feature type="compositionally biased region" description="Polar residues" evidence="1">
    <location>
        <begin position="169"/>
        <end position="178"/>
    </location>
</feature>
<protein>
    <submittedName>
        <fullName evidence="3">Transcriptional regulator</fullName>
    </submittedName>
</protein>